<dbReference type="Pfam" id="PF12680">
    <property type="entry name" value="SnoaL_2"/>
    <property type="match status" value="1"/>
</dbReference>
<proteinExistence type="predicted"/>
<dbReference type="InterPro" id="IPR037401">
    <property type="entry name" value="SnoaL-like"/>
</dbReference>
<reference evidence="2 3" key="1">
    <citation type="submission" date="2019-03" db="EMBL/GenBank/DDBJ databases">
        <title>Genome sequence of Sphingomonas sp. 17J27-24.</title>
        <authorList>
            <person name="Kim M."/>
            <person name="Maeng S."/>
            <person name="Sathiyaraj S."/>
        </authorList>
    </citation>
    <scope>NUCLEOTIDE SEQUENCE [LARGE SCALE GENOMIC DNA]</scope>
    <source>
        <strain evidence="2 3">17J27-24</strain>
    </source>
</reference>
<gene>
    <name evidence="2" type="ORF">E2493_12365</name>
</gene>
<organism evidence="2 3">
    <name type="scientific">Sphingomonas parva</name>
    <dbReference type="NCBI Taxonomy" id="2555898"/>
    <lineage>
        <taxon>Bacteria</taxon>
        <taxon>Pseudomonadati</taxon>
        <taxon>Pseudomonadota</taxon>
        <taxon>Alphaproteobacteria</taxon>
        <taxon>Sphingomonadales</taxon>
        <taxon>Sphingomonadaceae</taxon>
        <taxon>Sphingomonas</taxon>
    </lineage>
</organism>
<dbReference type="AlphaFoldDB" id="A0A4Y8ZPQ2"/>
<name>A0A4Y8ZPQ2_9SPHN</name>
<protein>
    <submittedName>
        <fullName evidence="2">Nuclear transport factor 2 family protein</fullName>
    </submittedName>
</protein>
<evidence type="ECO:0000259" key="1">
    <source>
        <dbReference type="Pfam" id="PF12680"/>
    </source>
</evidence>
<dbReference type="OrthoDB" id="8451859at2"/>
<dbReference type="PANTHER" id="PTHR41252">
    <property type="entry name" value="BLR2505 PROTEIN"/>
    <property type="match status" value="1"/>
</dbReference>
<dbReference type="EMBL" id="SPDV01000021">
    <property type="protein sequence ID" value="TFI57983.1"/>
    <property type="molecule type" value="Genomic_DNA"/>
</dbReference>
<dbReference type="Gene3D" id="3.10.450.50">
    <property type="match status" value="1"/>
</dbReference>
<feature type="domain" description="SnoaL-like" evidence="1">
    <location>
        <begin position="9"/>
        <end position="116"/>
    </location>
</feature>
<dbReference type="InterPro" id="IPR032710">
    <property type="entry name" value="NTF2-like_dom_sf"/>
</dbReference>
<sequence length="133" mass="14539">MSQENVDLVRGIYDAFGSGDVAGALSRMGDDIVWNEAENYPYADGNPYRGPQAVLGVFGRIAGDWDGFTVMPNQFLDAGDTVVVLGRYRGTFKATGRAQNSQMIHVWRVENGKAASFQQYVDTLQVARVTGQV</sequence>
<accession>A0A4Y8ZPQ2</accession>
<evidence type="ECO:0000313" key="3">
    <source>
        <dbReference type="Proteomes" id="UP000298213"/>
    </source>
</evidence>
<evidence type="ECO:0000313" key="2">
    <source>
        <dbReference type="EMBL" id="TFI57983.1"/>
    </source>
</evidence>
<dbReference type="PANTHER" id="PTHR41252:SF1">
    <property type="entry name" value="BLR2505 PROTEIN"/>
    <property type="match status" value="1"/>
</dbReference>
<keyword evidence="3" id="KW-1185">Reference proteome</keyword>
<dbReference type="SUPFAM" id="SSF54427">
    <property type="entry name" value="NTF2-like"/>
    <property type="match status" value="1"/>
</dbReference>
<comment type="caution">
    <text evidence="2">The sequence shown here is derived from an EMBL/GenBank/DDBJ whole genome shotgun (WGS) entry which is preliminary data.</text>
</comment>
<dbReference type="Proteomes" id="UP000298213">
    <property type="component" value="Unassembled WGS sequence"/>
</dbReference>
<dbReference type="RefSeq" id="WP_135087214.1">
    <property type="nucleotide sequence ID" value="NZ_SPDV01000021.1"/>
</dbReference>